<evidence type="ECO:0000313" key="9">
    <source>
        <dbReference type="Proteomes" id="UP000383932"/>
    </source>
</evidence>
<evidence type="ECO:0000256" key="3">
    <source>
        <dbReference type="ARBA" id="ARBA00022964"/>
    </source>
</evidence>
<dbReference type="SUPFAM" id="SSF48264">
    <property type="entry name" value="Cytochrome P450"/>
    <property type="match status" value="1"/>
</dbReference>
<keyword evidence="7" id="KW-0812">Transmembrane</keyword>
<dbReference type="GO" id="GO:0004497">
    <property type="term" value="F:monooxygenase activity"/>
    <property type="evidence" value="ECO:0007669"/>
    <property type="project" value="InterPro"/>
</dbReference>
<dbReference type="AlphaFoldDB" id="A0A5N5QP79"/>
<dbReference type="PRINTS" id="PR00457">
    <property type="entry name" value="ANPEROXIDASE"/>
</dbReference>
<feature type="transmembrane region" description="Helical" evidence="7">
    <location>
        <begin position="198"/>
        <end position="216"/>
    </location>
</feature>
<dbReference type="PROSITE" id="PS50292">
    <property type="entry name" value="PEROXIDASE_3"/>
    <property type="match status" value="1"/>
</dbReference>
<dbReference type="OrthoDB" id="823504at2759"/>
<evidence type="ECO:0000256" key="4">
    <source>
        <dbReference type="ARBA" id="ARBA00023002"/>
    </source>
</evidence>
<dbReference type="InterPro" id="IPR019791">
    <property type="entry name" value="Haem_peroxidase_animal"/>
</dbReference>
<dbReference type="InterPro" id="IPR036396">
    <property type="entry name" value="Cyt_P450_sf"/>
</dbReference>
<dbReference type="Proteomes" id="UP000383932">
    <property type="component" value="Unassembled WGS sequence"/>
</dbReference>
<dbReference type="GO" id="GO:0005506">
    <property type="term" value="F:iron ion binding"/>
    <property type="evidence" value="ECO:0007669"/>
    <property type="project" value="InterPro"/>
</dbReference>
<dbReference type="EMBL" id="SSOP01000036">
    <property type="protein sequence ID" value="KAB5593494.1"/>
    <property type="molecule type" value="Genomic_DNA"/>
</dbReference>
<dbReference type="GO" id="GO:0006979">
    <property type="term" value="P:response to oxidative stress"/>
    <property type="evidence" value="ECO:0007669"/>
    <property type="project" value="InterPro"/>
</dbReference>
<dbReference type="SUPFAM" id="SSF48113">
    <property type="entry name" value="Heme-dependent peroxidases"/>
    <property type="match status" value="1"/>
</dbReference>
<proteinExistence type="predicted"/>
<keyword evidence="2 6" id="KW-0479">Metal-binding</keyword>
<keyword evidence="9" id="KW-1185">Reference proteome</keyword>
<evidence type="ECO:0000256" key="2">
    <source>
        <dbReference type="ARBA" id="ARBA00022723"/>
    </source>
</evidence>
<dbReference type="CDD" id="cd09817">
    <property type="entry name" value="linoleate_diol_synthase_like"/>
    <property type="match status" value="1"/>
</dbReference>
<feature type="binding site" description="axial binding residue" evidence="6">
    <location>
        <position position="388"/>
    </location>
    <ligand>
        <name>heme b</name>
        <dbReference type="ChEBI" id="CHEBI:60344"/>
    </ligand>
    <ligandPart>
        <name>Fe</name>
        <dbReference type="ChEBI" id="CHEBI:18248"/>
    </ligandPart>
</feature>
<keyword evidence="3" id="KW-0223">Dioxygenase</keyword>
<keyword evidence="7" id="KW-1133">Transmembrane helix</keyword>
<evidence type="ECO:0000313" key="8">
    <source>
        <dbReference type="EMBL" id="KAB5593494.1"/>
    </source>
</evidence>
<dbReference type="GO" id="GO:0020037">
    <property type="term" value="F:heme binding"/>
    <property type="evidence" value="ECO:0007669"/>
    <property type="project" value="InterPro"/>
</dbReference>
<dbReference type="InterPro" id="IPR050783">
    <property type="entry name" value="Oxylipin_biosynth_metab"/>
</dbReference>
<gene>
    <name evidence="8" type="ORF">CTheo_3042</name>
</gene>
<dbReference type="PANTHER" id="PTHR11903">
    <property type="entry name" value="PROSTAGLANDIN G/H SYNTHASE"/>
    <property type="match status" value="1"/>
</dbReference>
<evidence type="ECO:0000256" key="7">
    <source>
        <dbReference type="SAM" id="Phobius"/>
    </source>
</evidence>
<dbReference type="GO" id="GO:0004601">
    <property type="term" value="F:peroxidase activity"/>
    <property type="evidence" value="ECO:0007669"/>
    <property type="project" value="InterPro"/>
</dbReference>
<keyword evidence="4" id="KW-0560">Oxidoreductase</keyword>
<dbReference type="GO" id="GO:0016705">
    <property type="term" value="F:oxidoreductase activity, acting on paired donors, with incorporation or reduction of molecular oxygen"/>
    <property type="evidence" value="ECO:0007669"/>
    <property type="project" value="InterPro"/>
</dbReference>
<dbReference type="InterPro" id="IPR034812">
    <property type="entry name" value="Ppo-like_N"/>
</dbReference>
<dbReference type="InterPro" id="IPR010255">
    <property type="entry name" value="Haem_peroxidase_sf"/>
</dbReference>
<dbReference type="PANTHER" id="PTHR11903:SF37">
    <property type="entry name" value="PSI-PRODUCING OXYGENASE A"/>
    <property type="match status" value="1"/>
</dbReference>
<keyword evidence="7" id="KW-0472">Membrane</keyword>
<dbReference type="InterPro" id="IPR037120">
    <property type="entry name" value="Haem_peroxidase_sf_animal"/>
</dbReference>
<evidence type="ECO:0000256" key="5">
    <source>
        <dbReference type="ARBA" id="ARBA00023004"/>
    </source>
</evidence>
<comment type="caution">
    <text evidence="8">The sequence shown here is derived from an EMBL/GenBank/DDBJ whole genome shotgun (WGS) entry which is preliminary data.</text>
</comment>
<dbReference type="Gene3D" id="1.10.640.10">
    <property type="entry name" value="Haem peroxidase domain superfamily, animal type"/>
    <property type="match status" value="1"/>
</dbReference>
<organism evidence="8 9">
    <name type="scientific">Ceratobasidium theobromae</name>
    <dbReference type="NCBI Taxonomy" id="1582974"/>
    <lineage>
        <taxon>Eukaryota</taxon>
        <taxon>Fungi</taxon>
        <taxon>Dikarya</taxon>
        <taxon>Basidiomycota</taxon>
        <taxon>Agaricomycotina</taxon>
        <taxon>Agaricomycetes</taxon>
        <taxon>Cantharellales</taxon>
        <taxon>Ceratobasidiaceae</taxon>
        <taxon>Ceratobasidium</taxon>
    </lineage>
</organism>
<reference evidence="8 9" key="1">
    <citation type="journal article" date="2019" name="Fungal Biol. Biotechnol.">
        <title>Draft genome sequence of fastidious pathogen Ceratobasidium theobromae, which causes vascular-streak dieback in Theobroma cacao.</title>
        <authorList>
            <person name="Ali S.S."/>
            <person name="Asman A."/>
            <person name="Shao J."/>
            <person name="Firmansyah A.P."/>
            <person name="Susilo A.W."/>
            <person name="Rosmana A."/>
            <person name="McMahon P."/>
            <person name="Junaid M."/>
            <person name="Guest D."/>
            <person name="Kheng T.Y."/>
            <person name="Meinhardt L.W."/>
            <person name="Bailey B.A."/>
        </authorList>
    </citation>
    <scope>NUCLEOTIDE SEQUENCE [LARGE SCALE GENOMIC DNA]</scope>
    <source>
        <strain evidence="8 9">CT2</strain>
    </source>
</reference>
<protein>
    <submittedName>
        <fullName evidence="8">Linoleate diol synthase</fullName>
    </submittedName>
</protein>
<dbReference type="Gene3D" id="1.10.630.10">
    <property type="entry name" value="Cytochrome P450"/>
    <property type="match status" value="1"/>
</dbReference>
<keyword evidence="1 6" id="KW-0349">Heme</keyword>
<dbReference type="GO" id="GO:0006631">
    <property type="term" value="P:fatty acid metabolic process"/>
    <property type="evidence" value="ECO:0007669"/>
    <property type="project" value="UniProtKB-ARBA"/>
</dbReference>
<dbReference type="GO" id="GO:0051213">
    <property type="term" value="F:dioxygenase activity"/>
    <property type="evidence" value="ECO:0007669"/>
    <property type="project" value="UniProtKB-KW"/>
</dbReference>
<evidence type="ECO:0000256" key="1">
    <source>
        <dbReference type="ARBA" id="ARBA00022617"/>
    </source>
</evidence>
<evidence type="ECO:0000256" key="6">
    <source>
        <dbReference type="PIRSR" id="PIRSR619791-2"/>
    </source>
</evidence>
<name>A0A5N5QP79_9AGAM</name>
<sequence length="1074" mass="119930">MSGPSLAYRAVDASLGALSSLATTVDNSLRPISSKNKVYNKDPDHEVNAATAAIESFRTQLRLGNPITPDIGTIYSIVDALQNSTAIDDRKMLLEHALVFMSRLPRGSALARKGQDAVISMLYKDLPHPPATYVGDQFRFRAPDGSNNNLLQPRMGAAGEKYSRSVPQTHPLPPSELPDPELVFECLLKRDKYTPHPAGLSAFFFSFATLVIHSVFRTNHRDVTINETSSYVDLAPLYGNNEEDQMSIRRCDGTGRLKEDVFTENRLLFLPPAVCALLVLFCRNHNYIVRKLFLINEEGTFKDPATLNDDQKQQQDYVLFNTARLVNVGFFVSVVLGDYLASILGIVREGSDWSLDPFQDIIQSERNRVPRGEGNSVSVEFNLLYHWHSTTSEIDEKWTEGVFRKIFGENRNFEEITPAEFAKASAMIASAEPDKGKWEFGGLKRGPDGRFNDSDLAKTIVDATSHVASAFKARGTPPVLRVVELLGIMSSRRWGVCSMNEFRKFMGLKPYDTFEEWNSDPEIATAAMRLYKHPDNLELYVGLQAEEAKPVVAGAGLCPGYTISRAILSDAICLTRGDRYLTTDWTTNNLTCWGFDDATRDTANPSFGGMLGKRKSFSFLSRLQLTSIYMWFPLMTPEAMKTNFTKLGIAGDYDFSKPSGPTTVQDVKAREEVTGVIMDMTCIHTPYGQKIQTIIGKEPGFFLALNDQTDLTYKGIIHDALIQPSGTYFQSYFYEATKKVLEEMAYTLGSHQSKCLDIVDVFGAVVVRFVSEEIGGLSLKTEANPRGQYFEQELKHMLEDVYSHVFVDIDIQHIFRIAKNAKSNSEDLLDQIKDTYFAANGLGPITERLFGFFTGNNKPSYDFMRRLHKTGRPREELCHAVFAAIVASFEYIPALINTINFYLDPANAEHKAQLVVLSSSRDPQANSVIAGYVREALRLDPLFSHARRTVVEATTVKRSSFKRGDSLLLAIAESNIDADAFPNPLSVDPRRPAASYTLMGDGLHRCFTDEFVHSTMACAVRAVFQLKNVRRGPGKSGILNRFKDSDGTTAASRYLNSKQVITPFPTTMTLQYDL</sequence>
<keyword evidence="5 6" id="KW-0408">Iron</keyword>
<accession>A0A5N5QP79</accession>
<dbReference type="Pfam" id="PF03098">
    <property type="entry name" value="An_peroxidase"/>
    <property type="match status" value="2"/>
</dbReference>